<evidence type="ECO:0000313" key="1">
    <source>
        <dbReference type="EMBL" id="GMF33509.1"/>
    </source>
</evidence>
<protein>
    <submittedName>
        <fullName evidence="1">Unnamed protein product</fullName>
    </submittedName>
</protein>
<proteinExistence type="predicted"/>
<name>A0A9W6X8B5_9STRA</name>
<dbReference type="AlphaFoldDB" id="A0A9W6X8B5"/>
<reference evidence="1" key="1">
    <citation type="submission" date="2023-04" db="EMBL/GenBank/DDBJ databases">
        <title>Phytophthora lilii NBRC 32176.</title>
        <authorList>
            <person name="Ichikawa N."/>
            <person name="Sato H."/>
            <person name="Tonouchi N."/>
        </authorList>
    </citation>
    <scope>NUCLEOTIDE SEQUENCE</scope>
    <source>
        <strain evidence="1">NBRC 32176</strain>
    </source>
</reference>
<accession>A0A9W6X8B5</accession>
<keyword evidence="2" id="KW-1185">Reference proteome</keyword>
<gene>
    <name evidence="1" type="ORF">Plil01_001427300</name>
</gene>
<evidence type="ECO:0000313" key="2">
    <source>
        <dbReference type="Proteomes" id="UP001165083"/>
    </source>
</evidence>
<dbReference type="EMBL" id="BSXW01001083">
    <property type="protein sequence ID" value="GMF33509.1"/>
    <property type="molecule type" value="Genomic_DNA"/>
</dbReference>
<sequence>MWIFFAASTQILGDMYAKTHEVFQACGINGGGGELSRSWMENKDTGKFIYWSKSVIPMKFHTSCEALWHLSLQPRQQEDRQDYFGVEDPDNTAAYMFRVTASLNSGSIVSVRQQSVTRRFKERGRLIVVWRSLMKGEGMFTGILSEETGWTKLTPLVSSLDKALS</sequence>
<dbReference type="Proteomes" id="UP001165083">
    <property type="component" value="Unassembled WGS sequence"/>
</dbReference>
<organism evidence="1 2">
    <name type="scientific">Phytophthora lilii</name>
    <dbReference type="NCBI Taxonomy" id="2077276"/>
    <lineage>
        <taxon>Eukaryota</taxon>
        <taxon>Sar</taxon>
        <taxon>Stramenopiles</taxon>
        <taxon>Oomycota</taxon>
        <taxon>Peronosporomycetes</taxon>
        <taxon>Peronosporales</taxon>
        <taxon>Peronosporaceae</taxon>
        <taxon>Phytophthora</taxon>
    </lineage>
</organism>
<dbReference type="OrthoDB" id="127274at2759"/>
<comment type="caution">
    <text evidence="1">The sequence shown here is derived from an EMBL/GenBank/DDBJ whole genome shotgun (WGS) entry which is preliminary data.</text>
</comment>